<feature type="compositionally biased region" description="Basic and acidic residues" evidence="1">
    <location>
        <begin position="51"/>
        <end position="61"/>
    </location>
</feature>
<reference evidence="2" key="1">
    <citation type="journal article" date="2021" name="Proc. Natl. Acad. Sci. U.S.A.">
        <title>A Catalog of Tens of Thousands of Viruses from Human Metagenomes Reveals Hidden Associations with Chronic Diseases.</title>
        <authorList>
            <person name="Tisza M.J."/>
            <person name="Buck C.B."/>
        </authorList>
    </citation>
    <scope>NUCLEOTIDE SEQUENCE</scope>
    <source>
        <strain evidence="2">Ct8Lf7</strain>
    </source>
</reference>
<dbReference type="EMBL" id="BK032511">
    <property type="protein sequence ID" value="DAF44487.1"/>
    <property type="molecule type" value="Genomic_DNA"/>
</dbReference>
<organism evidence="2">
    <name type="scientific">Podoviridae sp. ct8Lf7</name>
    <dbReference type="NCBI Taxonomy" id="2827723"/>
    <lineage>
        <taxon>Viruses</taxon>
        <taxon>Duplodnaviria</taxon>
        <taxon>Heunggongvirae</taxon>
        <taxon>Uroviricota</taxon>
        <taxon>Caudoviricetes</taxon>
    </lineage>
</organism>
<proteinExistence type="predicted"/>
<evidence type="ECO:0000256" key="1">
    <source>
        <dbReference type="SAM" id="MobiDB-lite"/>
    </source>
</evidence>
<evidence type="ECO:0000313" key="2">
    <source>
        <dbReference type="EMBL" id="DAF44487.1"/>
    </source>
</evidence>
<feature type="compositionally biased region" description="Low complexity" evidence="1">
    <location>
        <begin position="38"/>
        <end position="49"/>
    </location>
</feature>
<name>A0A8S5S195_9CAUD</name>
<protein>
    <submittedName>
        <fullName evidence="2">Uncharacterized protein</fullName>
    </submittedName>
</protein>
<feature type="region of interest" description="Disordered" evidence="1">
    <location>
        <begin position="28"/>
        <end position="61"/>
    </location>
</feature>
<accession>A0A8S5S195</accession>
<sequence>MSSLSIQKAALVNRAGSFIAFPKALIPDSSRSNINADKSSISSSESSKSFPAKELRPFISF</sequence>